<dbReference type="PANTHER" id="PTHR46599:SF3">
    <property type="entry name" value="PIGGYBAC TRANSPOSABLE ELEMENT-DERIVED PROTEIN 4"/>
    <property type="match status" value="1"/>
</dbReference>
<dbReference type="EMBL" id="CAKOFQ010006666">
    <property type="protein sequence ID" value="CAH1956506.1"/>
    <property type="molecule type" value="Genomic_DNA"/>
</dbReference>
<name>A0A9P0JL89_ACAOB</name>
<evidence type="ECO:0000259" key="1">
    <source>
        <dbReference type="Pfam" id="PF13843"/>
    </source>
</evidence>
<dbReference type="Proteomes" id="UP001152888">
    <property type="component" value="Unassembled WGS sequence"/>
</dbReference>
<dbReference type="AlphaFoldDB" id="A0A9P0JL89"/>
<dbReference type="PANTHER" id="PTHR46599">
    <property type="entry name" value="PIGGYBAC TRANSPOSABLE ELEMENT-DERIVED PROTEIN 4"/>
    <property type="match status" value="1"/>
</dbReference>
<protein>
    <recommendedName>
        <fullName evidence="1">PiggyBac transposable element-derived protein domain-containing protein</fullName>
    </recommendedName>
</protein>
<sequence>MNELPFKLVGMTYDELLHEIENLDADPIPSDSESIVDVSEDEYEITERTNADLNIADTDSDSDDEPLAVLQVRLRVLSSTRDWSTSTSPKSPEDFVADSGITNIVKDLESPTPGKLFQLFFDDDLLDLTVFETNLYSQQTSIKPKTTNRTEIKTFLGINLLMGLKKSPNYRDYWSSSPEFRDSYISSLMPVK</sequence>
<evidence type="ECO:0000313" key="2">
    <source>
        <dbReference type="EMBL" id="CAH1956506.1"/>
    </source>
</evidence>
<dbReference type="Pfam" id="PF13843">
    <property type="entry name" value="DDE_Tnp_1_7"/>
    <property type="match status" value="1"/>
</dbReference>
<organism evidence="2 3">
    <name type="scientific">Acanthoscelides obtectus</name>
    <name type="common">Bean weevil</name>
    <name type="synonym">Bruchus obtectus</name>
    <dbReference type="NCBI Taxonomy" id="200917"/>
    <lineage>
        <taxon>Eukaryota</taxon>
        <taxon>Metazoa</taxon>
        <taxon>Ecdysozoa</taxon>
        <taxon>Arthropoda</taxon>
        <taxon>Hexapoda</taxon>
        <taxon>Insecta</taxon>
        <taxon>Pterygota</taxon>
        <taxon>Neoptera</taxon>
        <taxon>Endopterygota</taxon>
        <taxon>Coleoptera</taxon>
        <taxon>Polyphaga</taxon>
        <taxon>Cucujiformia</taxon>
        <taxon>Chrysomeloidea</taxon>
        <taxon>Chrysomelidae</taxon>
        <taxon>Bruchinae</taxon>
        <taxon>Bruchini</taxon>
        <taxon>Acanthoscelides</taxon>
    </lineage>
</organism>
<accession>A0A9P0JL89</accession>
<dbReference type="InterPro" id="IPR029526">
    <property type="entry name" value="PGBD"/>
</dbReference>
<proteinExistence type="predicted"/>
<feature type="domain" description="PiggyBac transposable element-derived protein" evidence="1">
    <location>
        <begin position="112"/>
        <end position="190"/>
    </location>
</feature>
<comment type="caution">
    <text evidence="2">The sequence shown here is derived from an EMBL/GenBank/DDBJ whole genome shotgun (WGS) entry which is preliminary data.</text>
</comment>
<evidence type="ECO:0000313" key="3">
    <source>
        <dbReference type="Proteomes" id="UP001152888"/>
    </source>
</evidence>
<reference evidence="2" key="1">
    <citation type="submission" date="2022-03" db="EMBL/GenBank/DDBJ databases">
        <authorList>
            <person name="Sayadi A."/>
        </authorList>
    </citation>
    <scope>NUCLEOTIDE SEQUENCE</scope>
</reference>
<dbReference type="OrthoDB" id="6811488at2759"/>
<keyword evidence="3" id="KW-1185">Reference proteome</keyword>
<gene>
    <name evidence="2" type="ORF">ACAOBT_LOCUS1601</name>
</gene>